<evidence type="ECO:0000313" key="6">
    <source>
        <dbReference type="Proteomes" id="UP000229901"/>
    </source>
</evidence>
<dbReference type="GO" id="GO:0004222">
    <property type="term" value="F:metalloendopeptidase activity"/>
    <property type="evidence" value="ECO:0007669"/>
    <property type="project" value="InterPro"/>
</dbReference>
<dbReference type="GO" id="GO:0006508">
    <property type="term" value="P:proteolysis"/>
    <property type="evidence" value="ECO:0007669"/>
    <property type="project" value="InterPro"/>
</dbReference>
<name>A0A2H0V5Q4_9BACT</name>
<evidence type="ECO:0000313" key="5">
    <source>
        <dbReference type="EMBL" id="PIR93739.1"/>
    </source>
</evidence>
<comment type="caution">
    <text evidence="5">The sequence shown here is derived from an EMBL/GenBank/DDBJ whole genome shotgun (WGS) entry which is preliminary data.</text>
</comment>
<dbReference type="Gene3D" id="3.30.830.10">
    <property type="entry name" value="Metalloenzyme, LuxS/M16 peptidase-like"/>
    <property type="match status" value="2"/>
</dbReference>
<sequence>MHKKITFDNGLRLIHIPNKTTKSASLFVLYGVGSRHETRDINGASHFIEHLMFKGTKKRPSTLDISKALDSVGSEYNAATSKDWTGYYVKIDSKKFELAIDVVSDMLQNSKFDAVEINKERGVILEEINMYQDNPIMYVEDALEQLMFQGSTLGWEIAGPKKNIQEVSRKKLVDYKDKYYIPQNMVVGIAGNISEKEAVSLVSKYFETKKIKDNSNAPFKPYVTTQKEPRIKVIYKKTEQVQLAFGFPGVSYADENLETLALLSVILGGNMSSRLFLSVREQRGLAYFIRSYPNVYQDTGNLVIQSGLDRSRLQEAIKVIIGELKKVKKHGVTAAELQKAKDYVRGKIILTLEDSSSLADWYVKHELLENKIITPEQKFKKLNNVTVGRIKKLAEEIFSTNSINLAIIGPFKNKKPFEKLLKL</sequence>
<dbReference type="InterPro" id="IPR011249">
    <property type="entry name" value="Metalloenz_LuxS/M16"/>
</dbReference>
<evidence type="ECO:0000259" key="3">
    <source>
        <dbReference type="Pfam" id="PF00675"/>
    </source>
</evidence>
<dbReference type="GO" id="GO:0046872">
    <property type="term" value="F:metal ion binding"/>
    <property type="evidence" value="ECO:0007669"/>
    <property type="project" value="InterPro"/>
</dbReference>
<dbReference type="InterPro" id="IPR007863">
    <property type="entry name" value="Peptidase_M16_C"/>
</dbReference>
<dbReference type="PANTHER" id="PTHR11851:SF49">
    <property type="entry name" value="MITOCHONDRIAL-PROCESSING PEPTIDASE SUBUNIT ALPHA"/>
    <property type="match status" value="1"/>
</dbReference>
<dbReference type="Pfam" id="PF00675">
    <property type="entry name" value="Peptidase_M16"/>
    <property type="match status" value="1"/>
</dbReference>
<evidence type="ECO:0000256" key="1">
    <source>
        <dbReference type="ARBA" id="ARBA00007261"/>
    </source>
</evidence>
<protein>
    <recommendedName>
        <fullName evidence="7">Peptidase M16</fullName>
    </recommendedName>
</protein>
<dbReference type="InterPro" id="IPR001431">
    <property type="entry name" value="Pept_M16_Zn_BS"/>
</dbReference>
<comment type="similarity">
    <text evidence="1 2">Belongs to the peptidase M16 family.</text>
</comment>
<dbReference type="EMBL" id="PFAP01000040">
    <property type="protein sequence ID" value="PIR93739.1"/>
    <property type="molecule type" value="Genomic_DNA"/>
</dbReference>
<evidence type="ECO:0000259" key="4">
    <source>
        <dbReference type="Pfam" id="PF05193"/>
    </source>
</evidence>
<dbReference type="PANTHER" id="PTHR11851">
    <property type="entry name" value="METALLOPROTEASE"/>
    <property type="match status" value="1"/>
</dbReference>
<feature type="domain" description="Peptidase M16 N-terminal" evidence="3">
    <location>
        <begin position="18"/>
        <end position="161"/>
    </location>
</feature>
<dbReference type="Proteomes" id="UP000229901">
    <property type="component" value="Unassembled WGS sequence"/>
</dbReference>
<proteinExistence type="inferred from homology"/>
<dbReference type="InterPro" id="IPR011765">
    <property type="entry name" value="Pept_M16_N"/>
</dbReference>
<dbReference type="SUPFAM" id="SSF63411">
    <property type="entry name" value="LuxS/MPP-like metallohydrolase"/>
    <property type="match status" value="2"/>
</dbReference>
<reference evidence="6" key="1">
    <citation type="submission" date="2017-09" db="EMBL/GenBank/DDBJ databases">
        <title>Depth-based differentiation of microbial function through sediment-hosted aquifers and enrichment of novel symbionts in the deep terrestrial subsurface.</title>
        <authorList>
            <person name="Probst A.J."/>
            <person name="Ladd B."/>
            <person name="Jarett J.K."/>
            <person name="Geller-Mcgrath D.E."/>
            <person name="Sieber C.M.K."/>
            <person name="Emerson J.B."/>
            <person name="Anantharaman K."/>
            <person name="Thomas B.C."/>
            <person name="Malmstrom R."/>
            <person name="Stieglmeier M."/>
            <person name="Klingl A."/>
            <person name="Woyke T."/>
            <person name="Ryan C.M."/>
            <person name="Banfield J.F."/>
        </authorList>
    </citation>
    <scope>NUCLEOTIDE SEQUENCE [LARGE SCALE GENOMIC DNA]</scope>
</reference>
<dbReference type="PROSITE" id="PS00143">
    <property type="entry name" value="INSULINASE"/>
    <property type="match status" value="1"/>
</dbReference>
<dbReference type="Pfam" id="PF05193">
    <property type="entry name" value="Peptidase_M16_C"/>
    <property type="match status" value="1"/>
</dbReference>
<dbReference type="AlphaFoldDB" id="A0A2H0V5Q4"/>
<organism evidence="5 6">
    <name type="scientific">Candidatus Falkowbacteria bacterium CG10_big_fil_rev_8_21_14_0_10_39_11</name>
    <dbReference type="NCBI Taxonomy" id="1974565"/>
    <lineage>
        <taxon>Bacteria</taxon>
        <taxon>Candidatus Falkowiibacteriota</taxon>
    </lineage>
</organism>
<evidence type="ECO:0008006" key="7">
    <source>
        <dbReference type="Google" id="ProtNLM"/>
    </source>
</evidence>
<accession>A0A2H0V5Q4</accession>
<evidence type="ECO:0000256" key="2">
    <source>
        <dbReference type="RuleBase" id="RU004447"/>
    </source>
</evidence>
<gene>
    <name evidence="5" type="ORF">COT97_05075</name>
</gene>
<dbReference type="InterPro" id="IPR050361">
    <property type="entry name" value="MPP/UQCRC_Complex"/>
</dbReference>
<feature type="domain" description="Peptidase M16 C-terminal" evidence="4">
    <location>
        <begin position="167"/>
        <end position="342"/>
    </location>
</feature>